<dbReference type="OrthoDB" id="3797628at2759"/>
<sequence>MHQPPQSSIEDVHIDPNAVTEIVAPRDSAQKCNTSTAYVFLSKSSTKSVEPTAGAAFGSTSAFGQPQQPQANPMSGNLANSTPGTSAFGTFGQNSPQQAASTSAFGAPKPATGFGLFGGSTNTASGFGSGGGTFGSTTRTGTSGREFFGSNTNAGAGNPFGTFGDNRITAGFGATSQTAGNDPDASVQPVTTGTSNPPYSPFSENDQSSNFILQYQTITAMPAYRGTSLEVRIIK</sequence>
<dbReference type="Proteomes" id="UP000183567">
    <property type="component" value="Unassembled WGS sequence"/>
</dbReference>
<proteinExistence type="predicted"/>
<dbReference type="AlphaFoldDB" id="A0A1J8PLG6"/>
<organism evidence="2 3">
    <name type="scientific">Rhizopogon vesiculosus</name>
    <dbReference type="NCBI Taxonomy" id="180088"/>
    <lineage>
        <taxon>Eukaryota</taxon>
        <taxon>Fungi</taxon>
        <taxon>Dikarya</taxon>
        <taxon>Basidiomycota</taxon>
        <taxon>Agaricomycotina</taxon>
        <taxon>Agaricomycetes</taxon>
        <taxon>Agaricomycetidae</taxon>
        <taxon>Boletales</taxon>
        <taxon>Suillineae</taxon>
        <taxon>Rhizopogonaceae</taxon>
        <taxon>Rhizopogon</taxon>
    </lineage>
</organism>
<reference evidence="2 3" key="1">
    <citation type="submission" date="2016-03" db="EMBL/GenBank/DDBJ databases">
        <title>Comparative genomics of the ectomycorrhizal sister species Rhizopogon vinicolor and Rhizopogon vesiculosus (Basidiomycota: Boletales) reveals a divergence of the mating type B locus.</title>
        <authorList>
            <person name="Mujic A.B."/>
            <person name="Kuo A."/>
            <person name="Tritt A."/>
            <person name="Lipzen A."/>
            <person name="Chen C."/>
            <person name="Johnson J."/>
            <person name="Sharma A."/>
            <person name="Barry K."/>
            <person name="Grigoriev I.V."/>
            <person name="Spatafora J.W."/>
        </authorList>
    </citation>
    <scope>NUCLEOTIDE SEQUENCE [LARGE SCALE GENOMIC DNA]</scope>
    <source>
        <strain evidence="2 3">AM-OR11-056</strain>
    </source>
</reference>
<comment type="caution">
    <text evidence="2">The sequence shown here is derived from an EMBL/GenBank/DDBJ whole genome shotgun (WGS) entry which is preliminary data.</text>
</comment>
<feature type="compositionally biased region" description="Polar residues" evidence="1">
    <location>
        <begin position="188"/>
        <end position="206"/>
    </location>
</feature>
<accession>A0A1J8PLG6</accession>
<evidence type="ECO:0000313" key="2">
    <source>
        <dbReference type="EMBL" id="OJA09741.1"/>
    </source>
</evidence>
<name>A0A1J8PLG6_9AGAM</name>
<feature type="region of interest" description="Disordered" evidence="1">
    <location>
        <begin position="172"/>
        <end position="206"/>
    </location>
</feature>
<evidence type="ECO:0000256" key="1">
    <source>
        <dbReference type="SAM" id="MobiDB-lite"/>
    </source>
</evidence>
<evidence type="ECO:0000313" key="3">
    <source>
        <dbReference type="Proteomes" id="UP000183567"/>
    </source>
</evidence>
<protein>
    <submittedName>
        <fullName evidence="2">Uncharacterized protein</fullName>
    </submittedName>
</protein>
<keyword evidence="3" id="KW-1185">Reference proteome</keyword>
<dbReference type="EMBL" id="LVVM01005805">
    <property type="protein sequence ID" value="OJA09741.1"/>
    <property type="molecule type" value="Genomic_DNA"/>
</dbReference>
<gene>
    <name evidence="2" type="ORF">AZE42_09937</name>
</gene>
<dbReference type="STRING" id="180088.A0A1J8PLG6"/>